<dbReference type="Pfam" id="PF09312">
    <property type="entry name" value="SurA_N"/>
    <property type="match status" value="1"/>
</dbReference>
<dbReference type="GO" id="GO:0006457">
    <property type="term" value="P:protein folding"/>
    <property type="evidence" value="ECO:0007669"/>
    <property type="project" value="UniProtKB-UniRule"/>
</dbReference>
<keyword evidence="1 7" id="KW-0732">Signal</keyword>
<dbReference type="Gene3D" id="1.10.4030.10">
    <property type="entry name" value="Porin chaperone SurA, peptide-binding domain"/>
    <property type="match status" value="1"/>
</dbReference>
<keyword evidence="4 7" id="KW-0697">Rotamase</keyword>
<sequence length="443" mass="50161">MLFLVLIGGYVMAQEETIPLQEETEPAQEVTVLNQVVPIDHIVAVVNEEVITRNELNDLIENTVKQLQKQGTQLPPYDVLEKQLLERLIMTRIQLQRAKEIGISVSDTELDQTLRNIAKENNLSMGDFYAALEQEGIGLSRFRDEIRDEMLMVRLKEREISSRVNVTEGEIDNFLRTQETSAIGNDDYHVAHILVQIFEQMDAAQVEAKRLRAEEALAKLQEGVEFAQVSAEFSDAPNALQGGDLGWRPIMQMGPAFAEMLINMQPGEVTPVIQSPVGFHILKLLGRRPQETPVVIINQTNARHILIKINELTSEDDAHRMIMQIKDRIDSGANFAETAKAYSEDASASSGGDLGWLSPGDTVREFEQAMDALLPGQISPPVRTQFGWHLIQVVQRRTQDVSEQQQRQHAHKAIHARKADMVMQEWLQQLRDQVYVEYRAEDI</sequence>
<evidence type="ECO:0000256" key="8">
    <source>
        <dbReference type="SAM" id="Coils"/>
    </source>
</evidence>
<keyword evidence="5 7" id="KW-0143">Chaperone</keyword>
<gene>
    <name evidence="7 10" type="primary">surA</name>
    <name evidence="10" type="ORF">NMYAN_130075</name>
</gene>
<evidence type="ECO:0000256" key="2">
    <source>
        <dbReference type="ARBA" id="ARBA00022737"/>
    </source>
</evidence>
<keyword evidence="2 7" id="KW-0677">Repeat</keyword>
<dbReference type="PROSITE" id="PS50198">
    <property type="entry name" value="PPIC_PPIASE_2"/>
    <property type="match status" value="2"/>
</dbReference>
<evidence type="ECO:0000256" key="4">
    <source>
        <dbReference type="ARBA" id="ARBA00023110"/>
    </source>
</evidence>
<dbReference type="InterPro" id="IPR015391">
    <property type="entry name" value="SurA_N"/>
</dbReference>
<dbReference type="PANTHER" id="PTHR47637:SF1">
    <property type="entry name" value="CHAPERONE SURA"/>
    <property type="match status" value="1"/>
</dbReference>
<accession>A0A8H9D956</accession>
<dbReference type="Proteomes" id="UP000601736">
    <property type="component" value="Unassembled WGS sequence"/>
</dbReference>
<keyword evidence="8" id="KW-0175">Coiled coil</keyword>
<dbReference type="PANTHER" id="PTHR47637">
    <property type="entry name" value="CHAPERONE SURA"/>
    <property type="match status" value="1"/>
</dbReference>
<keyword evidence="3 7" id="KW-0574">Periplasm</keyword>
<comment type="subcellular location">
    <subcellularLocation>
        <location evidence="7">Periplasm</location>
    </subcellularLocation>
    <text evidence="7">Is capable of associating with the outer membrane.</text>
</comment>
<dbReference type="InterPro" id="IPR000297">
    <property type="entry name" value="PPIase_PpiC"/>
</dbReference>
<dbReference type="SUPFAM" id="SSF54534">
    <property type="entry name" value="FKBP-like"/>
    <property type="match status" value="2"/>
</dbReference>
<dbReference type="InterPro" id="IPR023034">
    <property type="entry name" value="PPIase_SurA"/>
</dbReference>
<dbReference type="InterPro" id="IPR027304">
    <property type="entry name" value="Trigger_fact/SurA_dom_sf"/>
</dbReference>
<evidence type="ECO:0000313" key="10">
    <source>
        <dbReference type="EMBL" id="CAE6494537.1"/>
    </source>
</evidence>
<comment type="domain">
    <text evidence="7">The PPIase activity resides only in the second parvulin domain. The N-terminal region and the C-terminal tail are necessary and sufficient for the chaperone activity of SurA. The PPIase activity is dispensable for SurA to function as a chaperone. The N-terminal region and the C-terminal tail are also required for porin recognition.</text>
</comment>
<evidence type="ECO:0000256" key="7">
    <source>
        <dbReference type="HAMAP-Rule" id="MF_01183"/>
    </source>
</evidence>
<dbReference type="RefSeq" id="WP_239654106.1">
    <property type="nucleotide sequence ID" value="NZ_CAJNAP010000005.1"/>
</dbReference>
<evidence type="ECO:0000313" key="11">
    <source>
        <dbReference type="Proteomes" id="UP000601736"/>
    </source>
</evidence>
<dbReference type="SUPFAM" id="SSF109998">
    <property type="entry name" value="Triger factor/SurA peptide-binding domain-like"/>
    <property type="match status" value="1"/>
</dbReference>
<keyword evidence="6 7" id="KW-0413">Isomerase</keyword>
<proteinExistence type="inferred from homology"/>
<feature type="domain" description="PpiC" evidence="9">
    <location>
        <begin position="185"/>
        <end position="286"/>
    </location>
</feature>
<dbReference type="InterPro" id="IPR046357">
    <property type="entry name" value="PPIase_dom_sf"/>
</dbReference>
<dbReference type="GO" id="GO:0003755">
    <property type="term" value="F:peptidyl-prolyl cis-trans isomerase activity"/>
    <property type="evidence" value="ECO:0007669"/>
    <property type="project" value="UniProtKB-UniRule"/>
</dbReference>
<evidence type="ECO:0000256" key="3">
    <source>
        <dbReference type="ARBA" id="ARBA00022764"/>
    </source>
</evidence>
<comment type="function">
    <text evidence="7">Chaperone involved in the correct folding and assembly of outer membrane proteins. Recognizes specific patterns of aromatic residues and the orientation of their side chains, which are found more frequently in integral outer membrane proteins. May act in both early periplasmic and late outer membrane-associated steps of protein maturation.</text>
</comment>
<evidence type="ECO:0000259" key="9">
    <source>
        <dbReference type="PROSITE" id="PS50198"/>
    </source>
</evidence>
<evidence type="ECO:0000256" key="1">
    <source>
        <dbReference type="ARBA" id="ARBA00022729"/>
    </source>
</evidence>
<dbReference type="Gene3D" id="3.10.50.40">
    <property type="match status" value="2"/>
</dbReference>
<dbReference type="EC" id="5.2.1.8" evidence="7"/>
<feature type="coiled-coil region" evidence="8">
    <location>
        <begin position="194"/>
        <end position="223"/>
    </location>
</feature>
<evidence type="ECO:0000256" key="6">
    <source>
        <dbReference type="ARBA" id="ARBA00023235"/>
    </source>
</evidence>
<reference evidence="10" key="1">
    <citation type="submission" date="2021-02" db="EMBL/GenBank/DDBJ databases">
        <authorList>
            <person name="Han P."/>
        </authorList>
    </citation>
    <scope>NUCLEOTIDE SEQUENCE</scope>
    <source>
        <strain evidence="10">Nitrosomonas nitrosa 18-3D</strain>
    </source>
</reference>
<dbReference type="GO" id="GO:0043165">
    <property type="term" value="P:Gram-negative-bacterium-type cell outer membrane assembly"/>
    <property type="evidence" value="ECO:0007669"/>
    <property type="project" value="InterPro"/>
</dbReference>
<feature type="domain" description="PpiC" evidence="9">
    <location>
        <begin position="297"/>
        <end position="395"/>
    </location>
</feature>
<dbReference type="Pfam" id="PF00639">
    <property type="entry name" value="Rotamase"/>
    <property type="match status" value="2"/>
</dbReference>
<dbReference type="EMBL" id="CAJNAP010000005">
    <property type="protein sequence ID" value="CAE6494537.1"/>
    <property type="molecule type" value="Genomic_DNA"/>
</dbReference>
<dbReference type="GO" id="GO:0042277">
    <property type="term" value="F:peptide binding"/>
    <property type="evidence" value="ECO:0007669"/>
    <property type="project" value="InterPro"/>
</dbReference>
<dbReference type="GO" id="GO:0030288">
    <property type="term" value="C:outer membrane-bounded periplasmic space"/>
    <property type="evidence" value="ECO:0007669"/>
    <property type="project" value="InterPro"/>
</dbReference>
<protein>
    <recommendedName>
        <fullName evidence="7">Chaperone SurA</fullName>
    </recommendedName>
    <alternativeName>
        <fullName evidence="7">Peptidyl-prolyl cis-trans isomerase SurA</fullName>
        <shortName evidence="7">PPIase SurA</shortName>
        <ecNumber evidence="7">5.2.1.8</ecNumber>
    </alternativeName>
    <alternativeName>
        <fullName evidence="7">Rotamase SurA</fullName>
    </alternativeName>
</protein>
<name>A0A8H9D956_9PROT</name>
<dbReference type="InterPro" id="IPR050280">
    <property type="entry name" value="OMP_Chaperone_SurA"/>
</dbReference>
<dbReference type="HAMAP" id="MF_01183">
    <property type="entry name" value="Chaperone_SurA"/>
    <property type="match status" value="1"/>
</dbReference>
<comment type="catalytic activity">
    <reaction evidence="7">
        <text>[protein]-peptidylproline (omega=180) = [protein]-peptidylproline (omega=0)</text>
        <dbReference type="Rhea" id="RHEA:16237"/>
        <dbReference type="Rhea" id="RHEA-COMP:10747"/>
        <dbReference type="Rhea" id="RHEA-COMP:10748"/>
        <dbReference type="ChEBI" id="CHEBI:83833"/>
        <dbReference type="ChEBI" id="CHEBI:83834"/>
        <dbReference type="EC" id="5.2.1.8"/>
    </reaction>
</comment>
<organism evidence="10 11">
    <name type="scientific">Nitrosomonas nitrosa</name>
    <dbReference type="NCBI Taxonomy" id="52442"/>
    <lineage>
        <taxon>Bacteria</taxon>
        <taxon>Pseudomonadati</taxon>
        <taxon>Pseudomonadota</taxon>
        <taxon>Betaproteobacteria</taxon>
        <taxon>Nitrosomonadales</taxon>
        <taxon>Nitrosomonadaceae</taxon>
        <taxon>Nitrosomonas</taxon>
    </lineage>
</organism>
<comment type="caution">
    <text evidence="10">The sequence shown here is derived from an EMBL/GenBank/DDBJ whole genome shotgun (WGS) entry which is preliminary data.</text>
</comment>
<dbReference type="GO" id="GO:0051082">
    <property type="term" value="F:unfolded protein binding"/>
    <property type="evidence" value="ECO:0007669"/>
    <property type="project" value="UniProtKB-UniRule"/>
</dbReference>
<dbReference type="GO" id="GO:0050821">
    <property type="term" value="P:protein stabilization"/>
    <property type="evidence" value="ECO:0007669"/>
    <property type="project" value="InterPro"/>
</dbReference>
<dbReference type="AlphaFoldDB" id="A0A8H9D956"/>
<evidence type="ECO:0000256" key="5">
    <source>
        <dbReference type="ARBA" id="ARBA00023186"/>
    </source>
</evidence>